<evidence type="ECO:0000313" key="9">
    <source>
        <dbReference type="EMBL" id="GAB65481.1"/>
    </source>
</evidence>
<proteinExistence type="predicted"/>
<keyword evidence="6" id="KW-0496">Mitochondrion</keyword>
<evidence type="ECO:0000256" key="7">
    <source>
        <dbReference type="ARBA" id="ARBA00045681"/>
    </source>
</evidence>
<accession>K6UCU9</accession>
<feature type="region of interest" description="Disordered" evidence="8">
    <location>
        <begin position="227"/>
        <end position="248"/>
    </location>
</feature>
<keyword evidence="5" id="KW-0411">Iron-sulfur</keyword>
<reference evidence="9 10" key="1">
    <citation type="journal article" date="2012" name="Nat. Genet.">
        <title>Plasmodium cynomolgi genome sequences provide insight into Plasmodium vivax and the monkey malaria clade.</title>
        <authorList>
            <person name="Tachibana S."/>
            <person name="Sullivan S.A."/>
            <person name="Kawai S."/>
            <person name="Nakamura S."/>
            <person name="Kim H.R."/>
            <person name="Goto N."/>
            <person name="Arisue N."/>
            <person name="Palacpac N.M.Q."/>
            <person name="Honma H."/>
            <person name="Yagi M."/>
            <person name="Tougan T."/>
            <person name="Katakai Y."/>
            <person name="Kaneko O."/>
            <person name="Mita T."/>
            <person name="Kita K."/>
            <person name="Yasutomi Y."/>
            <person name="Sutton P.L."/>
            <person name="Shakhbatyan R."/>
            <person name="Horii T."/>
            <person name="Yasunaga T."/>
            <person name="Barnwell J.W."/>
            <person name="Escalante A.A."/>
            <person name="Carlton J.M."/>
            <person name="Tanabe K."/>
        </authorList>
    </citation>
    <scope>NUCLEOTIDE SEQUENCE [LARGE SCALE GENOMIC DNA]</scope>
    <source>
        <strain evidence="9 10">B</strain>
    </source>
</reference>
<sequence>MRGFKFDKLAESQSLSAQEVDHLDRVSMVSLKTLKIPEQVRQKLHNLAKQFVKKKDLEKLGRYVMQKLTSRNCVELPRILPSKLLYQLQEEEEEEEGGEACGVEKKKKKQGRNKLNNLLEKKSYQCLKQHLGEYQNKRKEMEQMALAHAEDARHIGRSVSPARMTFFPESSIAYTLHNFNAHYGVMYRVLHEIRTRVPTFMPKKVLIYSGVPAVAVVALNEVYPAGGISQSSQSSHSGSSNRGSSSGNHIVAVESSDSFESISKYLTERIPNVTYQMNLYSNMEKKYDLVITSHMLLTLYDYNARNLYIKNLWERLSIGGVLIIVESGTPTGFRMIHSLRELFITELKYDRFHFIAPCPHESSRAKNVDELKFSYLVIRKCEGPRTAYKSEADAITPHEKSFFWPRVILPTIKSGKHVLIDVCSSPQNFERLVVTKSSSLIPNLRTRNGTILKGYGYKRARKLLWGDLFRFTKRISRPDARLYTPESTKQHLYRLYNRQKRRQNVTDVVDRQSREHFESRAVQFYGS</sequence>
<keyword evidence="10" id="KW-1185">Reference proteome</keyword>
<evidence type="ECO:0008006" key="11">
    <source>
        <dbReference type="Google" id="ProtNLM"/>
    </source>
</evidence>
<keyword evidence="2" id="KW-0479">Metal-binding</keyword>
<dbReference type="GO" id="GO:0003735">
    <property type="term" value="F:structural constituent of ribosome"/>
    <property type="evidence" value="ECO:0007669"/>
    <property type="project" value="TreeGrafter"/>
</dbReference>
<evidence type="ECO:0000256" key="2">
    <source>
        <dbReference type="ARBA" id="ARBA00022723"/>
    </source>
</evidence>
<protein>
    <recommendedName>
        <fullName evidence="11">Methyltransferase</fullName>
    </recommendedName>
</protein>
<dbReference type="InterPro" id="IPR052571">
    <property type="entry name" value="Mt_RNA_Methyltransferase"/>
</dbReference>
<comment type="subcellular location">
    <subcellularLocation>
        <location evidence="1">Mitochondrion</location>
    </subcellularLocation>
</comment>
<dbReference type="VEuPathDB" id="PlasmoDB:PCYB_062130"/>
<dbReference type="OMA" id="GFRMIHS"/>
<evidence type="ECO:0000256" key="1">
    <source>
        <dbReference type="ARBA" id="ARBA00004173"/>
    </source>
</evidence>
<dbReference type="GO" id="GO:0008168">
    <property type="term" value="F:methyltransferase activity"/>
    <property type="evidence" value="ECO:0007669"/>
    <property type="project" value="InterPro"/>
</dbReference>
<comment type="function">
    <text evidence="7">Mitochondrial ribosome (mitoribosome) assembly factor. Binds at the interface of the head and body domains of the mitochondrial small ribosomal subunit (mt-SSU), occluding the mRNA channel and preventing compaction of the head domain towards the body. Probable inactive methyltransferase: retains the characteristic folding and ability to bind S-adenosyl-L-methionine, but it probably lost its methyltransferase activity.</text>
</comment>
<dbReference type="PANTHER" id="PTHR13184">
    <property type="entry name" value="37S RIBOSOMAL PROTEIN S22"/>
    <property type="match status" value="1"/>
</dbReference>
<dbReference type="KEGG" id="pcy:PCYB_062130"/>
<evidence type="ECO:0000256" key="6">
    <source>
        <dbReference type="ARBA" id="ARBA00023128"/>
    </source>
</evidence>
<keyword evidence="3" id="KW-0809">Transit peptide</keyword>
<dbReference type="PANTHER" id="PTHR13184:SF5">
    <property type="entry name" value="METHYLTRANSFERASE-LIKE PROTEIN 17, MITOCHONDRIAL"/>
    <property type="match status" value="1"/>
</dbReference>
<dbReference type="Pfam" id="PF09243">
    <property type="entry name" value="Rsm22"/>
    <property type="match status" value="3"/>
</dbReference>
<evidence type="ECO:0000256" key="8">
    <source>
        <dbReference type="SAM" id="MobiDB-lite"/>
    </source>
</evidence>
<dbReference type="GO" id="GO:0005763">
    <property type="term" value="C:mitochondrial small ribosomal subunit"/>
    <property type="evidence" value="ECO:0007669"/>
    <property type="project" value="TreeGrafter"/>
</dbReference>
<keyword evidence="4" id="KW-0408">Iron</keyword>
<name>K6UCU9_PLACD</name>
<dbReference type="GO" id="GO:0046872">
    <property type="term" value="F:metal ion binding"/>
    <property type="evidence" value="ECO:0007669"/>
    <property type="project" value="UniProtKB-KW"/>
</dbReference>
<dbReference type="RefSeq" id="XP_004221428.1">
    <property type="nucleotide sequence ID" value="XM_004221380.1"/>
</dbReference>
<dbReference type="SUPFAM" id="SSF53335">
    <property type="entry name" value="S-adenosyl-L-methionine-dependent methyltransferases"/>
    <property type="match status" value="1"/>
</dbReference>
<evidence type="ECO:0000256" key="5">
    <source>
        <dbReference type="ARBA" id="ARBA00023014"/>
    </source>
</evidence>
<dbReference type="InterPro" id="IPR029063">
    <property type="entry name" value="SAM-dependent_MTases_sf"/>
</dbReference>
<evidence type="ECO:0000256" key="4">
    <source>
        <dbReference type="ARBA" id="ARBA00023004"/>
    </source>
</evidence>
<dbReference type="Proteomes" id="UP000006319">
    <property type="component" value="Chromosome 6"/>
</dbReference>
<dbReference type="OrthoDB" id="421327at2759"/>
<dbReference type="InterPro" id="IPR015324">
    <property type="entry name" value="Ribosomal_Rsm22-like"/>
</dbReference>
<evidence type="ECO:0000313" key="10">
    <source>
        <dbReference type="Proteomes" id="UP000006319"/>
    </source>
</evidence>
<evidence type="ECO:0000256" key="3">
    <source>
        <dbReference type="ARBA" id="ARBA00022946"/>
    </source>
</evidence>
<dbReference type="EMBL" id="DF157098">
    <property type="protein sequence ID" value="GAB65481.1"/>
    <property type="molecule type" value="Genomic_DNA"/>
</dbReference>
<dbReference type="GeneID" id="14691721"/>
<organism evidence="9 10">
    <name type="scientific">Plasmodium cynomolgi (strain B)</name>
    <dbReference type="NCBI Taxonomy" id="1120755"/>
    <lineage>
        <taxon>Eukaryota</taxon>
        <taxon>Sar</taxon>
        <taxon>Alveolata</taxon>
        <taxon>Apicomplexa</taxon>
        <taxon>Aconoidasida</taxon>
        <taxon>Haemosporida</taxon>
        <taxon>Plasmodiidae</taxon>
        <taxon>Plasmodium</taxon>
        <taxon>Plasmodium (Plasmodium)</taxon>
    </lineage>
</organism>
<dbReference type="GO" id="GO:0006412">
    <property type="term" value="P:translation"/>
    <property type="evidence" value="ECO:0007669"/>
    <property type="project" value="InterPro"/>
</dbReference>
<gene>
    <name evidence="9" type="ORF">PCYB_062130</name>
</gene>
<dbReference type="AlphaFoldDB" id="K6UCU9"/>
<dbReference type="GO" id="GO:0051536">
    <property type="term" value="F:iron-sulfur cluster binding"/>
    <property type="evidence" value="ECO:0007669"/>
    <property type="project" value="UniProtKB-KW"/>
</dbReference>
<dbReference type="PhylomeDB" id="K6UCU9"/>
<dbReference type="eggNOG" id="KOG2539">
    <property type="taxonomic scope" value="Eukaryota"/>
</dbReference>